<dbReference type="Proteomes" id="UP000693981">
    <property type="component" value="Unassembled WGS sequence"/>
</dbReference>
<dbReference type="OrthoDB" id="129181at2759"/>
<evidence type="ECO:0000313" key="2">
    <source>
        <dbReference type="EMBL" id="KAG7395623.1"/>
    </source>
</evidence>
<organism evidence="2 3">
    <name type="scientific">Phytophthora boehmeriae</name>
    <dbReference type="NCBI Taxonomy" id="109152"/>
    <lineage>
        <taxon>Eukaryota</taxon>
        <taxon>Sar</taxon>
        <taxon>Stramenopiles</taxon>
        <taxon>Oomycota</taxon>
        <taxon>Peronosporomycetes</taxon>
        <taxon>Peronosporales</taxon>
        <taxon>Peronosporaceae</taxon>
        <taxon>Phytophthora</taxon>
    </lineage>
</organism>
<evidence type="ECO:0000313" key="3">
    <source>
        <dbReference type="Proteomes" id="UP000693981"/>
    </source>
</evidence>
<gene>
    <name evidence="2" type="ORF">PHYBOEH_003423</name>
</gene>
<dbReference type="AlphaFoldDB" id="A0A8T1WUS4"/>
<feature type="region of interest" description="Disordered" evidence="1">
    <location>
        <begin position="1"/>
        <end position="101"/>
    </location>
</feature>
<evidence type="ECO:0000256" key="1">
    <source>
        <dbReference type="SAM" id="MobiDB-lite"/>
    </source>
</evidence>
<feature type="compositionally biased region" description="Basic residues" evidence="1">
    <location>
        <begin position="42"/>
        <end position="55"/>
    </location>
</feature>
<comment type="caution">
    <text evidence="2">The sequence shown here is derived from an EMBL/GenBank/DDBJ whole genome shotgun (WGS) entry which is preliminary data.</text>
</comment>
<name>A0A8T1WUS4_9STRA</name>
<proteinExistence type="predicted"/>
<feature type="compositionally biased region" description="Basic and acidic residues" evidence="1">
    <location>
        <begin position="56"/>
        <end position="66"/>
    </location>
</feature>
<sequence>MQSIDTSLEALESKPATKPGSARGRKTTPRSRGKKKEEKRTPTRRRASPRHRERHTVKEQEPKKETEEEQLTVEETQETEVETKVETQEEEVTEGLPPSQDQELRRTFLQRIYRQLQSTHPNQDDAVIRQIATNTEMEICQKSTSRDDYLAALDQEIHKLMQFEMAQAKTPTLRNETQDFEDVSRNNQVQNAVSTEMHREHAQAQITQSRHYEPIDE</sequence>
<feature type="compositionally biased region" description="Basic residues" evidence="1">
    <location>
        <begin position="23"/>
        <end position="34"/>
    </location>
</feature>
<feature type="compositionally biased region" description="Acidic residues" evidence="1">
    <location>
        <begin position="67"/>
        <end position="80"/>
    </location>
</feature>
<feature type="region of interest" description="Disordered" evidence="1">
    <location>
        <begin position="192"/>
        <end position="217"/>
    </location>
</feature>
<accession>A0A8T1WUS4</accession>
<protein>
    <submittedName>
        <fullName evidence="2">Uncharacterized protein</fullName>
    </submittedName>
</protein>
<reference evidence="2" key="1">
    <citation type="submission" date="2021-02" db="EMBL/GenBank/DDBJ databases">
        <authorList>
            <person name="Palmer J.M."/>
        </authorList>
    </citation>
    <scope>NUCLEOTIDE SEQUENCE</scope>
    <source>
        <strain evidence="2">SCRP23</strain>
    </source>
</reference>
<dbReference type="EMBL" id="JAGDFL010000197">
    <property type="protein sequence ID" value="KAG7395623.1"/>
    <property type="molecule type" value="Genomic_DNA"/>
</dbReference>
<keyword evidence="3" id="KW-1185">Reference proteome</keyword>